<dbReference type="GO" id="GO:0016887">
    <property type="term" value="F:ATP hydrolysis activity"/>
    <property type="evidence" value="ECO:0007669"/>
    <property type="project" value="InterPro"/>
</dbReference>
<dbReference type="SUPFAM" id="SSF55874">
    <property type="entry name" value="ATPase domain of HSP90 chaperone/DNA topoisomerase II/histidine kinase"/>
    <property type="match status" value="1"/>
</dbReference>
<dbReference type="Pfam" id="PF13589">
    <property type="entry name" value="HATPase_c_3"/>
    <property type="match status" value="1"/>
</dbReference>
<dbReference type="FunFam" id="3.30.565.10:FF:000005">
    <property type="entry name" value="Heat shock protein 90"/>
    <property type="match status" value="1"/>
</dbReference>
<evidence type="ECO:0000256" key="3">
    <source>
        <dbReference type="ARBA" id="ARBA00022840"/>
    </source>
</evidence>
<name>A0AAV5LJ97_9ROSI</name>
<sequence>MAVAEKFDFPDEIDQLLSLIIDDSHSNKEIFLSELIRNASDALAKIVFESVTDKSKLHAQPRFFICVAPDKTNNTLSIIDSGIGMTKADLVNNLGIHSRFETKEFVKALVAGADISRIGQFGVGFYSAYLVAEKVIVTTKHNDDEQYVWESQADGSFTVTRDTSGENLGRGTKITLFLKEDQLEYLEEHQPSRSGFDVTQQIGSMKEWNLCFMR</sequence>
<evidence type="ECO:0000256" key="2">
    <source>
        <dbReference type="ARBA" id="ARBA00022741"/>
    </source>
</evidence>
<proteinExistence type="inferred from homology"/>
<organism evidence="6 7">
    <name type="scientific">Rubroshorea leprosula</name>
    <dbReference type="NCBI Taxonomy" id="152421"/>
    <lineage>
        <taxon>Eukaryota</taxon>
        <taxon>Viridiplantae</taxon>
        <taxon>Streptophyta</taxon>
        <taxon>Embryophyta</taxon>
        <taxon>Tracheophyta</taxon>
        <taxon>Spermatophyta</taxon>
        <taxon>Magnoliopsida</taxon>
        <taxon>eudicotyledons</taxon>
        <taxon>Gunneridae</taxon>
        <taxon>Pentapetalae</taxon>
        <taxon>rosids</taxon>
        <taxon>malvids</taxon>
        <taxon>Malvales</taxon>
        <taxon>Dipterocarpaceae</taxon>
        <taxon>Rubroshorea</taxon>
    </lineage>
</organism>
<dbReference type="Proteomes" id="UP001054252">
    <property type="component" value="Unassembled WGS sequence"/>
</dbReference>
<evidence type="ECO:0000313" key="6">
    <source>
        <dbReference type="EMBL" id="GKV37476.1"/>
    </source>
</evidence>
<keyword evidence="2" id="KW-0547">Nucleotide-binding</keyword>
<dbReference type="PRINTS" id="PR00775">
    <property type="entry name" value="HEATSHOCK90"/>
</dbReference>
<dbReference type="GO" id="GO:0005524">
    <property type="term" value="F:ATP binding"/>
    <property type="evidence" value="ECO:0007669"/>
    <property type="project" value="UniProtKB-KW"/>
</dbReference>
<accession>A0AAV5LJ97</accession>
<evidence type="ECO:0000256" key="1">
    <source>
        <dbReference type="ARBA" id="ARBA00008239"/>
    </source>
</evidence>
<dbReference type="InterPro" id="IPR001404">
    <property type="entry name" value="Hsp90_fam"/>
</dbReference>
<dbReference type="InterPro" id="IPR003594">
    <property type="entry name" value="HATPase_dom"/>
</dbReference>
<dbReference type="EMBL" id="BPVZ01000122">
    <property type="protein sequence ID" value="GKV37476.1"/>
    <property type="molecule type" value="Genomic_DNA"/>
</dbReference>
<dbReference type="GO" id="GO:0140662">
    <property type="term" value="F:ATP-dependent protein folding chaperone"/>
    <property type="evidence" value="ECO:0007669"/>
    <property type="project" value="InterPro"/>
</dbReference>
<dbReference type="InterPro" id="IPR036890">
    <property type="entry name" value="HATPase_C_sf"/>
</dbReference>
<evidence type="ECO:0000259" key="5">
    <source>
        <dbReference type="SMART" id="SM00387"/>
    </source>
</evidence>
<keyword evidence="7" id="KW-1185">Reference proteome</keyword>
<gene>
    <name evidence="6" type="ORF">SLEP1_g45502</name>
</gene>
<dbReference type="GO" id="GO:0051082">
    <property type="term" value="F:unfolded protein binding"/>
    <property type="evidence" value="ECO:0007669"/>
    <property type="project" value="InterPro"/>
</dbReference>
<comment type="caution">
    <text evidence="6">The sequence shown here is derived from an EMBL/GenBank/DDBJ whole genome shotgun (WGS) entry which is preliminary data.</text>
</comment>
<dbReference type="PANTHER" id="PTHR11528">
    <property type="entry name" value="HEAT SHOCK PROTEIN 90 FAMILY MEMBER"/>
    <property type="match status" value="1"/>
</dbReference>
<evidence type="ECO:0000313" key="7">
    <source>
        <dbReference type="Proteomes" id="UP001054252"/>
    </source>
</evidence>
<feature type="domain" description="Histidine kinase/HSP90-like ATPase" evidence="5">
    <location>
        <begin position="27"/>
        <end position="182"/>
    </location>
</feature>
<comment type="similarity">
    <text evidence="1">Belongs to the heat shock protein 90 family.</text>
</comment>
<dbReference type="SMART" id="SM00387">
    <property type="entry name" value="HATPase_c"/>
    <property type="match status" value="1"/>
</dbReference>
<keyword evidence="3" id="KW-0067">ATP-binding</keyword>
<dbReference type="CDD" id="cd16927">
    <property type="entry name" value="HATPase_Hsp90-like"/>
    <property type="match status" value="1"/>
</dbReference>
<protein>
    <recommendedName>
        <fullName evidence="5">Histidine kinase/HSP90-like ATPase domain-containing protein</fullName>
    </recommendedName>
</protein>
<dbReference type="AlphaFoldDB" id="A0AAV5LJ97"/>
<evidence type="ECO:0000256" key="4">
    <source>
        <dbReference type="ARBA" id="ARBA00023186"/>
    </source>
</evidence>
<dbReference type="InterPro" id="IPR020575">
    <property type="entry name" value="Hsp90_N"/>
</dbReference>
<reference evidence="6 7" key="1">
    <citation type="journal article" date="2021" name="Commun. Biol.">
        <title>The genome of Shorea leprosula (Dipterocarpaceae) highlights the ecological relevance of drought in aseasonal tropical rainforests.</title>
        <authorList>
            <person name="Ng K.K.S."/>
            <person name="Kobayashi M.J."/>
            <person name="Fawcett J.A."/>
            <person name="Hatakeyama M."/>
            <person name="Paape T."/>
            <person name="Ng C.H."/>
            <person name="Ang C.C."/>
            <person name="Tnah L.H."/>
            <person name="Lee C.T."/>
            <person name="Nishiyama T."/>
            <person name="Sese J."/>
            <person name="O'Brien M.J."/>
            <person name="Copetti D."/>
            <person name="Mohd Noor M.I."/>
            <person name="Ong R.C."/>
            <person name="Putra M."/>
            <person name="Sireger I.Z."/>
            <person name="Indrioko S."/>
            <person name="Kosugi Y."/>
            <person name="Izuno A."/>
            <person name="Isagi Y."/>
            <person name="Lee S.L."/>
            <person name="Shimizu K.K."/>
        </authorList>
    </citation>
    <scope>NUCLEOTIDE SEQUENCE [LARGE SCALE GENOMIC DNA]</scope>
    <source>
        <strain evidence="6">214</strain>
    </source>
</reference>
<keyword evidence="4" id="KW-0143">Chaperone</keyword>
<dbReference type="Gene3D" id="3.30.565.10">
    <property type="entry name" value="Histidine kinase-like ATPase, C-terminal domain"/>
    <property type="match status" value="1"/>
</dbReference>